<accession>A0ACC3NDX4</accession>
<sequence>MQNVELQEYPKHTNVSTGGVDELSDSDVQQLPGKNYDPAPDQRDMRRLETSSEADMFSAVFASSPSPVT</sequence>
<dbReference type="Proteomes" id="UP001281147">
    <property type="component" value="Unassembled WGS sequence"/>
</dbReference>
<protein>
    <submittedName>
        <fullName evidence="1">Uncharacterized protein</fullName>
    </submittedName>
</protein>
<evidence type="ECO:0000313" key="2">
    <source>
        <dbReference type="Proteomes" id="UP001281147"/>
    </source>
</evidence>
<proteinExistence type="predicted"/>
<name>A0ACC3NDX4_9PEZI</name>
<evidence type="ECO:0000313" key="1">
    <source>
        <dbReference type="EMBL" id="KAK3714866.1"/>
    </source>
</evidence>
<comment type="caution">
    <text evidence="1">The sequence shown here is derived from an EMBL/GenBank/DDBJ whole genome shotgun (WGS) entry which is preliminary data.</text>
</comment>
<gene>
    <name evidence="1" type="ORF">LTR37_007601</name>
</gene>
<keyword evidence="2" id="KW-1185">Reference proteome</keyword>
<dbReference type="EMBL" id="JAUTXU010000053">
    <property type="protein sequence ID" value="KAK3714866.1"/>
    <property type="molecule type" value="Genomic_DNA"/>
</dbReference>
<reference evidence="1" key="1">
    <citation type="submission" date="2023-07" db="EMBL/GenBank/DDBJ databases">
        <title>Black Yeasts Isolated from many extreme environments.</title>
        <authorList>
            <person name="Coleine C."/>
            <person name="Stajich J.E."/>
            <person name="Selbmann L."/>
        </authorList>
    </citation>
    <scope>NUCLEOTIDE SEQUENCE</scope>
    <source>
        <strain evidence="1">CCFEE 5714</strain>
    </source>
</reference>
<organism evidence="1 2">
    <name type="scientific">Vermiconidia calcicola</name>
    <dbReference type="NCBI Taxonomy" id="1690605"/>
    <lineage>
        <taxon>Eukaryota</taxon>
        <taxon>Fungi</taxon>
        <taxon>Dikarya</taxon>
        <taxon>Ascomycota</taxon>
        <taxon>Pezizomycotina</taxon>
        <taxon>Dothideomycetes</taxon>
        <taxon>Dothideomycetidae</taxon>
        <taxon>Mycosphaerellales</taxon>
        <taxon>Extremaceae</taxon>
        <taxon>Vermiconidia</taxon>
    </lineage>
</organism>